<evidence type="ECO:0000313" key="2">
    <source>
        <dbReference type="Proteomes" id="UP000306740"/>
    </source>
</evidence>
<comment type="caution">
    <text evidence="1">The sequence shown here is derived from an EMBL/GenBank/DDBJ whole genome shotgun (WGS) entry which is preliminary data.</text>
</comment>
<dbReference type="Proteomes" id="UP000306740">
    <property type="component" value="Unassembled WGS sequence"/>
</dbReference>
<protein>
    <submittedName>
        <fullName evidence="1">Uncharacterized protein</fullName>
    </submittedName>
</protein>
<proteinExistence type="predicted"/>
<name>A0A5C4MDX3_9ACTN</name>
<dbReference type="AlphaFoldDB" id="A0A5C4MDX3"/>
<sequence>MTEQLAMTEVRSAPGGRVLSRIKMGDPRWDAKDGWVKMQQIVEGVNVHYARNTATGAVDDFTFVTRR</sequence>
<dbReference type="OrthoDB" id="582519at2"/>
<reference evidence="1 2" key="1">
    <citation type="submission" date="2019-05" db="EMBL/GenBank/DDBJ databases">
        <title>Mumia sp. nov., isolated from the intestinal contents of plateau pika (Ochotona curzoniae) in the Qinghai-Tibet plateau of China.</title>
        <authorList>
            <person name="Tian Z."/>
        </authorList>
    </citation>
    <scope>NUCLEOTIDE SEQUENCE [LARGE SCALE GENOMIC DNA]</scope>
    <source>
        <strain evidence="2">527</strain>
    </source>
</reference>
<gene>
    <name evidence="1" type="ORF">FHE65_31825</name>
</gene>
<evidence type="ECO:0000313" key="1">
    <source>
        <dbReference type="EMBL" id="TNC31266.1"/>
    </source>
</evidence>
<organism evidence="1 2">
    <name type="scientific">Mumia zhuanghuii</name>
    <dbReference type="NCBI Taxonomy" id="2585211"/>
    <lineage>
        <taxon>Bacteria</taxon>
        <taxon>Bacillati</taxon>
        <taxon>Actinomycetota</taxon>
        <taxon>Actinomycetes</taxon>
        <taxon>Propionibacteriales</taxon>
        <taxon>Nocardioidaceae</taxon>
        <taxon>Mumia</taxon>
    </lineage>
</organism>
<accession>A0A5C4MDX3</accession>
<dbReference type="EMBL" id="VDFR01000206">
    <property type="protein sequence ID" value="TNC31266.1"/>
    <property type="molecule type" value="Genomic_DNA"/>
</dbReference>